<evidence type="ECO:0000313" key="1">
    <source>
        <dbReference type="EMBL" id="CDM56760.1"/>
    </source>
</evidence>
<dbReference type="EMBL" id="HG916852">
    <property type="protein sequence ID" value="CDM56760.1"/>
    <property type="molecule type" value="Genomic_DNA"/>
</dbReference>
<reference evidence="1" key="1">
    <citation type="submission" date="2013-11" db="EMBL/GenBank/DDBJ databases">
        <title>Draft genome sequence of the broad-host-range Rhizobium sp. LPU83 strain, a member of the low-genetic diversity Oregon-like Rhizobium sp. group.</title>
        <authorList>
            <person name="Wibberg D."/>
            <person name="Puehler A."/>
            <person name="Schlueter A."/>
        </authorList>
    </citation>
    <scope>NUCLEOTIDE SEQUENCE [LARGE SCALE GENOMIC DNA]</scope>
    <source>
        <strain evidence="1">LPU83</strain>
    </source>
</reference>
<accession>W6R8P2</accession>
<name>W6R8P2_9HYPH</name>
<dbReference type="Proteomes" id="UP000019443">
    <property type="component" value="Chromosome"/>
</dbReference>
<dbReference type="eggNOG" id="COG1669">
    <property type="taxonomic scope" value="Bacteria"/>
</dbReference>
<dbReference type="KEGG" id="rhl:LPU83_1084"/>
<sequence length="55" mass="6559">MFIDYDPSSRFNAFDLISIKLMLWERLDASVDITTRDGLHPRLRSRIEESTRQVF</sequence>
<keyword evidence="2" id="KW-1185">Reference proteome</keyword>
<evidence type="ECO:0000313" key="2">
    <source>
        <dbReference type="Proteomes" id="UP000019443"/>
    </source>
</evidence>
<dbReference type="AlphaFoldDB" id="W6R8P2"/>
<dbReference type="PATRIC" id="fig|348824.6.peg.1171"/>
<protein>
    <submittedName>
        <fullName evidence="1">Uncharacterized protein</fullName>
    </submittedName>
</protein>
<gene>
    <name evidence="1" type="ORF">LPU83_1084</name>
</gene>
<dbReference type="HOGENOM" id="CLU_3029327_0_0_5"/>
<organism evidence="1 2">
    <name type="scientific">Rhizobium favelukesii</name>
    <dbReference type="NCBI Taxonomy" id="348824"/>
    <lineage>
        <taxon>Bacteria</taxon>
        <taxon>Pseudomonadati</taxon>
        <taxon>Pseudomonadota</taxon>
        <taxon>Alphaproteobacteria</taxon>
        <taxon>Hyphomicrobiales</taxon>
        <taxon>Rhizobiaceae</taxon>
        <taxon>Rhizobium/Agrobacterium group</taxon>
        <taxon>Rhizobium</taxon>
    </lineage>
</organism>
<proteinExistence type="predicted"/>